<dbReference type="InterPro" id="IPR056179">
    <property type="entry name" value="DHQS_C"/>
</dbReference>
<comment type="function">
    <text evidence="5">Catalyzes the conversion of 3-deoxy-D-arabino-heptulosonate 7-phosphate (DAHP) to dehydroquinate (DHQ).</text>
</comment>
<proteinExistence type="inferred from homology"/>
<dbReference type="GO" id="GO:0009073">
    <property type="term" value="P:aromatic amino acid family biosynthetic process"/>
    <property type="evidence" value="ECO:0007669"/>
    <property type="project" value="UniProtKB-KW"/>
</dbReference>
<dbReference type="GO" id="GO:0009423">
    <property type="term" value="P:chorismate biosynthetic process"/>
    <property type="evidence" value="ECO:0007669"/>
    <property type="project" value="UniProtKB-UniRule"/>
</dbReference>
<dbReference type="Pfam" id="PF24621">
    <property type="entry name" value="DHQS_C"/>
    <property type="match status" value="1"/>
</dbReference>
<evidence type="ECO:0000256" key="14">
    <source>
        <dbReference type="ARBA" id="ARBA00022741"/>
    </source>
</evidence>
<evidence type="ECO:0000313" key="23">
    <source>
        <dbReference type="EMBL" id="CAA6798928.1"/>
    </source>
</evidence>
<evidence type="ECO:0000256" key="4">
    <source>
        <dbReference type="ARBA" id="ARBA00001947"/>
    </source>
</evidence>
<evidence type="ECO:0000256" key="6">
    <source>
        <dbReference type="ARBA" id="ARBA00004496"/>
    </source>
</evidence>
<keyword evidence="11" id="KW-0963">Cytoplasm</keyword>
<evidence type="ECO:0000256" key="15">
    <source>
        <dbReference type="ARBA" id="ARBA00022833"/>
    </source>
</evidence>
<dbReference type="FunFam" id="3.40.50.1970:FF:000007">
    <property type="entry name" value="Pentafunctional AROM polypeptide"/>
    <property type="match status" value="1"/>
</dbReference>
<keyword evidence="13" id="KW-0479">Metal-binding</keyword>
<dbReference type="GO" id="GO:0000166">
    <property type="term" value="F:nucleotide binding"/>
    <property type="evidence" value="ECO:0007669"/>
    <property type="project" value="UniProtKB-KW"/>
</dbReference>
<evidence type="ECO:0000259" key="22">
    <source>
        <dbReference type="Pfam" id="PF24621"/>
    </source>
</evidence>
<evidence type="ECO:0000256" key="8">
    <source>
        <dbReference type="ARBA" id="ARBA00005412"/>
    </source>
</evidence>
<keyword evidence="12" id="KW-0028">Amino-acid biosynthesis</keyword>
<comment type="pathway">
    <text evidence="7">Metabolic intermediate biosynthesis; chorismate biosynthesis; chorismate from D-erythrose 4-phosphate and phosphoenolpyruvate: step 2/7.</text>
</comment>
<feature type="domain" description="3-dehydroquinate synthase C-terminal" evidence="22">
    <location>
        <begin position="173"/>
        <end position="314"/>
    </location>
</feature>
<evidence type="ECO:0000256" key="3">
    <source>
        <dbReference type="ARBA" id="ARBA00001941"/>
    </source>
</evidence>
<comment type="catalytic activity">
    <reaction evidence="1">
        <text>7-phospho-2-dehydro-3-deoxy-D-arabino-heptonate = 3-dehydroquinate + phosphate</text>
        <dbReference type="Rhea" id="RHEA:21968"/>
        <dbReference type="ChEBI" id="CHEBI:32364"/>
        <dbReference type="ChEBI" id="CHEBI:43474"/>
        <dbReference type="ChEBI" id="CHEBI:58394"/>
        <dbReference type="EC" id="4.2.3.4"/>
    </reaction>
</comment>
<dbReference type="GO" id="GO:0046872">
    <property type="term" value="F:metal ion binding"/>
    <property type="evidence" value="ECO:0007669"/>
    <property type="project" value="UniProtKB-KW"/>
</dbReference>
<evidence type="ECO:0000256" key="19">
    <source>
        <dbReference type="ARBA" id="ARBA00023285"/>
    </source>
</evidence>
<dbReference type="EMBL" id="CACVAQ010000012">
    <property type="protein sequence ID" value="CAA6798928.1"/>
    <property type="molecule type" value="Genomic_DNA"/>
</dbReference>
<dbReference type="GO" id="GO:0003856">
    <property type="term" value="F:3-dehydroquinate synthase activity"/>
    <property type="evidence" value="ECO:0007669"/>
    <property type="project" value="UniProtKB-UniRule"/>
</dbReference>
<dbReference type="NCBIfam" id="TIGR01357">
    <property type="entry name" value="aroB"/>
    <property type="match status" value="1"/>
</dbReference>
<dbReference type="AlphaFoldDB" id="A0A6S6RV47"/>
<dbReference type="Gene3D" id="1.20.1090.10">
    <property type="entry name" value="Dehydroquinate synthase-like - alpha domain"/>
    <property type="match status" value="1"/>
</dbReference>
<evidence type="ECO:0000256" key="17">
    <source>
        <dbReference type="ARBA" id="ARBA00023141"/>
    </source>
</evidence>
<comment type="cofactor">
    <cofactor evidence="4">
        <name>Zn(2+)</name>
        <dbReference type="ChEBI" id="CHEBI:29105"/>
    </cofactor>
</comment>
<reference evidence="23" key="1">
    <citation type="submission" date="2020-01" db="EMBL/GenBank/DDBJ databases">
        <authorList>
            <person name="Meier V. D."/>
            <person name="Meier V D."/>
        </authorList>
    </citation>
    <scope>NUCLEOTIDE SEQUENCE</scope>
    <source>
        <strain evidence="23">HLG_WM_MAG_10</strain>
    </source>
</reference>
<dbReference type="PANTHER" id="PTHR43622">
    <property type="entry name" value="3-DEHYDROQUINATE SYNTHASE"/>
    <property type="match status" value="1"/>
</dbReference>
<dbReference type="GO" id="GO:0008652">
    <property type="term" value="P:amino acid biosynthetic process"/>
    <property type="evidence" value="ECO:0007669"/>
    <property type="project" value="UniProtKB-KW"/>
</dbReference>
<evidence type="ECO:0000256" key="12">
    <source>
        <dbReference type="ARBA" id="ARBA00022605"/>
    </source>
</evidence>
<dbReference type="EC" id="4.2.3.4" evidence="9 20"/>
<keyword evidence="16" id="KW-0520">NAD</keyword>
<feature type="domain" description="3-dehydroquinate synthase N-terminal" evidence="21">
    <location>
        <begin position="59"/>
        <end position="170"/>
    </location>
</feature>
<dbReference type="InterPro" id="IPR030963">
    <property type="entry name" value="DHQ_synth_fam"/>
</dbReference>
<dbReference type="PIRSF" id="PIRSF001455">
    <property type="entry name" value="DHQ_synth"/>
    <property type="match status" value="1"/>
</dbReference>
<keyword evidence="17" id="KW-0057">Aromatic amino acid biosynthesis</keyword>
<comment type="subcellular location">
    <subcellularLocation>
        <location evidence="6">Cytoplasm</location>
    </subcellularLocation>
</comment>
<comment type="similarity">
    <text evidence="8">Belongs to the sugar phosphate cyclases superfamily. Dehydroquinate synthase family.</text>
</comment>
<evidence type="ECO:0000256" key="7">
    <source>
        <dbReference type="ARBA" id="ARBA00004661"/>
    </source>
</evidence>
<keyword evidence="19" id="KW-0170">Cobalt</keyword>
<protein>
    <recommendedName>
        <fullName evidence="10 20">3-dehydroquinate synthase</fullName>
        <ecNumber evidence="9 20">4.2.3.4</ecNumber>
    </recommendedName>
</protein>
<evidence type="ECO:0000256" key="10">
    <source>
        <dbReference type="ARBA" id="ARBA00017684"/>
    </source>
</evidence>
<evidence type="ECO:0000256" key="18">
    <source>
        <dbReference type="ARBA" id="ARBA00023239"/>
    </source>
</evidence>
<dbReference type="InterPro" id="IPR050071">
    <property type="entry name" value="Dehydroquinate_synthase"/>
</dbReference>
<evidence type="ECO:0000256" key="1">
    <source>
        <dbReference type="ARBA" id="ARBA00001393"/>
    </source>
</evidence>
<evidence type="ECO:0000256" key="5">
    <source>
        <dbReference type="ARBA" id="ARBA00003485"/>
    </source>
</evidence>
<accession>A0A6S6RV47</accession>
<dbReference type="PANTHER" id="PTHR43622:SF7">
    <property type="entry name" value="3-DEHYDROQUINATE SYNTHASE, CHLOROPLASTIC"/>
    <property type="match status" value="1"/>
</dbReference>
<dbReference type="SUPFAM" id="SSF56796">
    <property type="entry name" value="Dehydroquinate synthase-like"/>
    <property type="match status" value="1"/>
</dbReference>
<comment type="cofactor">
    <cofactor evidence="3">
        <name>Co(2+)</name>
        <dbReference type="ChEBI" id="CHEBI:48828"/>
    </cofactor>
</comment>
<comment type="cofactor">
    <cofactor evidence="2">
        <name>NAD(+)</name>
        <dbReference type="ChEBI" id="CHEBI:57540"/>
    </cofactor>
</comment>
<keyword evidence="18 23" id="KW-0456">Lyase</keyword>
<dbReference type="CDD" id="cd08195">
    <property type="entry name" value="DHQS"/>
    <property type="match status" value="1"/>
</dbReference>
<evidence type="ECO:0000256" key="20">
    <source>
        <dbReference type="NCBIfam" id="TIGR01357"/>
    </source>
</evidence>
<evidence type="ECO:0000256" key="11">
    <source>
        <dbReference type="ARBA" id="ARBA00022490"/>
    </source>
</evidence>
<evidence type="ECO:0000256" key="2">
    <source>
        <dbReference type="ARBA" id="ARBA00001911"/>
    </source>
</evidence>
<dbReference type="InterPro" id="IPR030960">
    <property type="entry name" value="DHQS/DOIS_N"/>
</dbReference>
<sequence length="351" mass="39357">MIALEDYVIQFQDEHFAALKAQLLANSYSKVFVLVDEHTQALCLPILQAALQEIELHLISIKAGEAHKNIRTCQFIWTALMAQQADRKSVLLNLGGGVIGDMGGFCASTFKRGIDFIQIPTTLLAQVDASIGGKLGIDFGQVKNSIGLFNNPKAVYLYSDFFQTLPQKELYSGYAEVIKHALIQNSDAFTQLVQTTAPEASDWKRTVSESLLVKKTIVEQDPFEQNIRKSLNFGHTIGHAIESLSWETEQPLLHGEAVVIGMITECYLSHQLIGFPEKQLNFVTPYLLSRYPKYDLKGLDPVQVLRLIQQDKKNEHQQICFTLLEEIGAFKINVHASDALILKALDYYNNL</sequence>
<dbReference type="Gene3D" id="3.40.50.1970">
    <property type="match status" value="1"/>
</dbReference>
<evidence type="ECO:0000256" key="13">
    <source>
        <dbReference type="ARBA" id="ARBA00022723"/>
    </source>
</evidence>
<evidence type="ECO:0000259" key="21">
    <source>
        <dbReference type="Pfam" id="PF01761"/>
    </source>
</evidence>
<dbReference type="Pfam" id="PF01761">
    <property type="entry name" value="DHQ_synthase"/>
    <property type="match status" value="1"/>
</dbReference>
<keyword evidence="14" id="KW-0547">Nucleotide-binding</keyword>
<keyword evidence="15" id="KW-0862">Zinc</keyword>
<name>A0A6S6RV47_9BACT</name>
<dbReference type="GO" id="GO:0005737">
    <property type="term" value="C:cytoplasm"/>
    <property type="evidence" value="ECO:0007669"/>
    <property type="project" value="UniProtKB-SubCell"/>
</dbReference>
<evidence type="ECO:0000256" key="9">
    <source>
        <dbReference type="ARBA" id="ARBA00013031"/>
    </source>
</evidence>
<dbReference type="InterPro" id="IPR016037">
    <property type="entry name" value="DHQ_synth_AroB"/>
</dbReference>
<organism evidence="23">
    <name type="scientific">uncultured Aureispira sp</name>
    <dbReference type="NCBI Taxonomy" id="1331704"/>
    <lineage>
        <taxon>Bacteria</taxon>
        <taxon>Pseudomonadati</taxon>
        <taxon>Bacteroidota</taxon>
        <taxon>Saprospiria</taxon>
        <taxon>Saprospirales</taxon>
        <taxon>Saprospiraceae</taxon>
        <taxon>Aureispira</taxon>
        <taxon>environmental samples</taxon>
    </lineage>
</organism>
<gene>
    <name evidence="23" type="ORF">HELGO_WM28414</name>
</gene>
<evidence type="ECO:0000256" key="16">
    <source>
        <dbReference type="ARBA" id="ARBA00023027"/>
    </source>
</evidence>